<gene>
    <name evidence="2" type="ORF">MTBPR1_100062</name>
</gene>
<reference evidence="2 3" key="1">
    <citation type="submission" date="2016-07" db="EMBL/GenBank/DDBJ databases">
        <authorList>
            <person name="Lefevre C.T."/>
        </authorList>
    </citation>
    <scope>NUCLEOTIDE SEQUENCE [LARGE SCALE GENOMIC DNA]</scope>
    <source>
        <strain evidence="2">PR1</strain>
    </source>
</reference>
<evidence type="ECO:0000256" key="1">
    <source>
        <dbReference type="SAM" id="Coils"/>
    </source>
</evidence>
<dbReference type="STRING" id="1867952.MTBPR1_100062"/>
<organism evidence="2 3">
    <name type="scientific">Candidatus Terasakiella magnetica</name>
    <dbReference type="NCBI Taxonomy" id="1867952"/>
    <lineage>
        <taxon>Bacteria</taxon>
        <taxon>Pseudomonadati</taxon>
        <taxon>Pseudomonadota</taxon>
        <taxon>Alphaproteobacteria</taxon>
        <taxon>Rhodospirillales</taxon>
        <taxon>Terasakiellaceae</taxon>
        <taxon>Terasakiella</taxon>
    </lineage>
</organism>
<sequence>MRAYELAKNRQKRKKHLRQEADQNAALWRLMYADFDYINRNQSHLLSEIEAKIAELERLKDEFMLEIEKAELDFQTKQHIKDMAQKRIKKIMRN</sequence>
<dbReference type="RefSeq" id="WP_069186140.1">
    <property type="nucleotide sequence ID" value="NZ_FLYE01000002.1"/>
</dbReference>
<proteinExistence type="predicted"/>
<protein>
    <submittedName>
        <fullName evidence="2">Uncharacterized protein</fullName>
    </submittedName>
</protein>
<keyword evidence="3" id="KW-1185">Reference proteome</keyword>
<dbReference type="Proteomes" id="UP000231658">
    <property type="component" value="Unassembled WGS sequence"/>
</dbReference>
<evidence type="ECO:0000313" key="2">
    <source>
        <dbReference type="EMBL" id="SCA55421.1"/>
    </source>
</evidence>
<dbReference type="AlphaFoldDB" id="A0A1C3RDW6"/>
<accession>A0A1C3RDW6</accession>
<dbReference type="EMBL" id="FLYE01000002">
    <property type="protein sequence ID" value="SCA55421.1"/>
    <property type="molecule type" value="Genomic_DNA"/>
</dbReference>
<feature type="coiled-coil region" evidence="1">
    <location>
        <begin position="39"/>
        <end position="73"/>
    </location>
</feature>
<name>A0A1C3RDW6_9PROT</name>
<evidence type="ECO:0000313" key="3">
    <source>
        <dbReference type="Proteomes" id="UP000231658"/>
    </source>
</evidence>
<keyword evidence="1" id="KW-0175">Coiled coil</keyword>